<dbReference type="Gene3D" id="1.10.287.130">
    <property type="match status" value="1"/>
</dbReference>
<dbReference type="InterPro" id="IPR004358">
    <property type="entry name" value="Sig_transdc_His_kin-like_C"/>
</dbReference>
<accession>A0A1W7ABG5</accession>
<evidence type="ECO:0000256" key="15">
    <source>
        <dbReference type="SAM" id="Phobius"/>
    </source>
</evidence>
<dbReference type="STRING" id="1855823.MCCS_12490"/>
<dbReference type="CDD" id="cd00082">
    <property type="entry name" value="HisKA"/>
    <property type="match status" value="1"/>
</dbReference>
<evidence type="ECO:0000256" key="1">
    <source>
        <dbReference type="ARBA" id="ARBA00000085"/>
    </source>
</evidence>
<dbReference type="Pfam" id="PF02518">
    <property type="entry name" value="HATPase_c"/>
    <property type="match status" value="1"/>
</dbReference>
<comment type="subcellular location">
    <subcellularLocation>
        <location evidence="2">Cell membrane</location>
        <topology evidence="2">Multi-pass membrane protein</topology>
    </subcellularLocation>
</comment>
<dbReference type="GO" id="GO:0000155">
    <property type="term" value="F:phosphorelay sensor kinase activity"/>
    <property type="evidence" value="ECO:0007669"/>
    <property type="project" value="InterPro"/>
</dbReference>
<dbReference type="Pfam" id="PF00512">
    <property type="entry name" value="HisKA"/>
    <property type="match status" value="1"/>
</dbReference>
<feature type="domain" description="HAMP" evidence="17">
    <location>
        <begin position="179"/>
        <end position="232"/>
    </location>
</feature>
<keyword evidence="8 15" id="KW-0812">Transmembrane</keyword>
<dbReference type="RefSeq" id="WP_086042531.1">
    <property type="nucleotide sequence ID" value="NZ_CBCRZA010000002.1"/>
</dbReference>
<keyword evidence="5" id="KW-1003">Cell membrane</keyword>
<dbReference type="SUPFAM" id="SSF55874">
    <property type="entry name" value="ATPase domain of HSP90 chaperone/DNA topoisomerase II/histidine kinase"/>
    <property type="match status" value="1"/>
</dbReference>
<dbReference type="EC" id="2.7.13.3" evidence="3"/>
<dbReference type="InterPro" id="IPR005467">
    <property type="entry name" value="His_kinase_dom"/>
</dbReference>
<keyword evidence="14 15" id="KW-0472">Membrane</keyword>
<evidence type="ECO:0000256" key="5">
    <source>
        <dbReference type="ARBA" id="ARBA00022475"/>
    </source>
</evidence>
<dbReference type="SMART" id="SM00304">
    <property type="entry name" value="HAMP"/>
    <property type="match status" value="1"/>
</dbReference>
<keyword evidence="7 18" id="KW-0808">Transferase</keyword>
<dbReference type="InterPro" id="IPR050398">
    <property type="entry name" value="HssS/ArlS-like"/>
</dbReference>
<keyword evidence="11" id="KW-0067">ATP-binding</keyword>
<gene>
    <name evidence="18" type="primary">arlS</name>
    <name evidence="18" type="ORF">MCCS_12490</name>
</gene>
<dbReference type="GO" id="GO:0005524">
    <property type="term" value="F:ATP binding"/>
    <property type="evidence" value="ECO:0007669"/>
    <property type="project" value="UniProtKB-KW"/>
</dbReference>
<dbReference type="GeneID" id="35295374"/>
<evidence type="ECO:0000256" key="4">
    <source>
        <dbReference type="ARBA" id="ARBA00015735"/>
    </source>
</evidence>
<dbReference type="InterPro" id="IPR003594">
    <property type="entry name" value="HATPase_dom"/>
</dbReference>
<evidence type="ECO:0000313" key="18">
    <source>
        <dbReference type="EMBL" id="ARQ06894.1"/>
    </source>
</evidence>
<keyword evidence="10 18" id="KW-0418">Kinase</keyword>
<feature type="transmembrane region" description="Helical" evidence="15">
    <location>
        <begin position="154"/>
        <end position="177"/>
    </location>
</feature>
<evidence type="ECO:0000256" key="2">
    <source>
        <dbReference type="ARBA" id="ARBA00004651"/>
    </source>
</evidence>
<organism evidence="18 19">
    <name type="scientific">Macrococcoides canis</name>
    <dbReference type="NCBI Taxonomy" id="1855823"/>
    <lineage>
        <taxon>Bacteria</taxon>
        <taxon>Bacillati</taxon>
        <taxon>Bacillota</taxon>
        <taxon>Bacilli</taxon>
        <taxon>Bacillales</taxon>
        <taxon>Staphylococcaceae</taxon>
        <taxon>Macrococcoides</taxon>
    </lineage>
</organism>
<feature type="domain" description="Histidine kinase" evidence="16">
    <location>
        <begin position="240"/>
        <end position="456"/>
    </location>
</feature>
<dbReference type="Pfam" id="PF18719">
    <property type="entry name" value="ArlS_N"/>
    <property type="match status" value="1"/>
</dbReference>
<dbReference type="FunFam" id="3.30.565.10:FF:000006">
    <property type="entry name" value="Sensor histidine kinase WalK"/>
    <property type="match status" value="1"/>
</dbReference>
<dbReference type="KEGG" id="mcak:MCCS_12490"/>
<evidence type="ECO:0000256" key="14">
    <source>
        <dbReference type="ARBA" id="ARBA00023136"/>
    </source>
</evidence>
<dbReference type="InterPro" id="IPR036890">
    <property type="entry name" value="HATPase_C_sf"/>
</dbReference>
<feature type="transmembrane region" description="Helical" evidence="15">
    <location>
        <begin position="12"/>
        <end position="34"/>
    </location>
</feature>
<dbReference type="InterPro" id="IPR036097">
    <property type="entry name" value="HisK_dim/P_sf"/>
</dbReference>
<protein>
    <recommendedName>
        <fullName evidence="4">Signal transduction histidine-protein kinase ArlS</fullName>
        <ecNumber evidence="3">2.7.13.3</ecNumber>
    </recommendedName>
</protein>
<dbReference type="SMART" id="SM00387">
    <property type="entry name" value="HATPase_c"/>
    <property type="match status" value="1"/>
</dbReference>
<dbReference type="PANTHER" id="PTHR45528">
    <property type="entry name" value="SENSOR HISTIDINE KINASE CPXA"/>
    <property type="match status" value="1"/>
</dbReference>
<evidence type="ECO:0000256" key="6">
    <source>
        <dbReference type="ARBA" id="ARBA00022553"/>
    </source>
</evidence>
<dbReference type="PROSITE" id="PS50885">
    <property type="entry name" value="HAMP"/>
    <property type="match status" value="1"/>
</dbReference>
<dbReference type="OrthoDB" id="9786919at2"/>
<keyword evidence="12 15" id="KW-1133">Transmembrane helix</keyword>
<dbReference type="Gene3D" id="3.30.565.10">
    <property type="entry name" value="Histidine kinase-like ATPase, C-terminal domain"/>
    <property type="match status" value="1"/>
</dbReference>
<keyword evidence="9" id="KW-0547">Nucleotide-binding</keyword>
<dbReference type="InterPro" id="IPR003660">
    <property type="entry name" value="HAMP_dom"/>
</dbReference>
<evidence type="ECO:0000256" key="7">
    <source>
        <dbReference type="ARBA" id="ARBA00022679"/>
    </source>
</evidence>
<keyword evidence="6" id="KW-0597">Phosphoprotein</keyword>
<dbReference type="PANTHER" id="PTHR45528:SF12">
    <property type="entry name" value="SENSOR HISTIDINE KINASE ARSS"/>
    <property type="match status" value="1"/>
</dbReference>
<dbReference type="InterPro" id="IPR003661">
    <property type="entry name" value="HisK_dim/P_dom"/>
</dbReference>
<dbReference type="AlphaFoldDB" id="A0A1W7ABG5"/>
<evidence type="ECO:0000256" key="3">
    <source>
        <dbReference type="ARBA" id="ARBA00012438"/>
    </source>
</evidence>
<dbReference type="SUPFAM" id="SSF47384">
    <property type="entry name" value="Homodimeric domain of signal transducing histidine kinase"/>
    <property type="match status" value="1"/>
</dbReference>
<dbReference type="CDD" id="cd00075">
    <property type="entry name" value="HATPase"/>
    <property type="match status" value="1"/>
</dbReference>
<name>A0A1W7ABG5_9STAP</name>
<sequence>MKVSQSLRIKWMLLTTTISFIVFMLFSFLIIYLIGVYQKEQEALIAKRSLSDISVIMASKNIAELNIDDLSRSLSAGDTFIYFNKQGEKLFSISGQSAEKIDISFNPTTKIITKDEVHHGKNYIAMYSPLTNANFNGYVVLVHSLKNHDNVIEFLIIISSFSSLTALFLTAMLSYVFSGQITKPIRMIAEQMKRIKRDGFQNKLAFSTQYHETNDLIETFNDMMTQLEQSFDQQKQFVEDASHELRTPLQIINGHLNLIKRWGKNKPEVLEESLSISIEEMARINKLVEELLILSKDLSLIESSPQELIDINDEIKSRINAFSQLKSEYIFDFHSSEQAIRLTINRFHFEQILTIFLDNAIKYDQKNKHIIVRTTKKNKFAQIEIIDYGVGIPEEDLQNIFDRFYRVDKSRARSKGGNGLGLSIAKKLIETYSGTVSIESELDVYTKVMIQLPIRA</sequence>
<dbReference type="Proteomes" id="UP000194154">
    <property type="component" value="Chromosome"/>
</dbReference>
<evidence type="ECO:0000256" key="12">
    <source>
        <dbReference type="ARBA" id="ARBA00022989"/>
    </source>
</evidence>
<comment type="catalytic activity">
    <reaction evidence="1">
        <text>ATP + protein L-histidine = ADP + protein N-phospho-L-histidine.</text>
        <dbReference type="EC" id="2.7.13.3"/>
    </reaction>
</comment>
<proteinExistence type="predicted"/>
<dbReference type="Gene3D" id="6.10.340.10">
    <property type="match status" value="1"/>
</dbReference>
<dbReference type="InterPro" id="IPR041610">
    <property type="entry name" value="ArlS_N"/>
</dbReference>
<dbReference type="PRINTS" id="PR00344">
    <property type="entry name" value="BCTRLSENSOR"/>
</dbReference>
<reference evidence="18 19" key="1">
    <citation type="journal article" date="2017" name="Int. J. Syst. Evol. Microbiol.">
        <title>Macrococcus canis sp. nov., a skin bacterium associated with infections in dogs.</title>
        <authorList>
            <person name="Gobeli Brawand S."/>
            <person name="Cotting K."/>
            <person name="Gomez-Sanz E."/>
            <person name="Collaud A."/>
            <person name="Thomann A."/>
            <person name="Brodard I."/>
            <person name="Rodriguez-Campos S."/>
            <person name="Strauss C."/>
            <person name="Perreten V."/>
        </authorList>
    </citation>
    <scope>NUCLEOTIDE SEQUENCE [LARGE SCALE GENOMIC DNA]</scope>
    <source>
        <strain evidence="18 19">KM45013</strain>
    </source>
</reference>
<evidence type="ECO:0000256" key="11">
    <source>
        <dbReference type="ARBA" id="ARBA00022840"/>
    </source>
</evidence>
<dbReference type="SMART" id="SM00388">
    <property type="entry name" value="HisKA"/>
    <property type="match status" value="1"/>
</dbReference>
<keyword evidence="13" id="KW-0902">Two-component regulatory system</keyword>
<dbReference type="SUPFAM" id="SSF158472">
    <property type="entry name" value="HAMP domain-like"/>
    <property type="match status" value="1"/>
</dbReference>
<dbReference type="GO" id="GO:0005886">
    <property type="term" value="C:plasma membrane"/>
    <property type="evidence" value="ECO:0007669"/>
    <property type="project" value="UniProtKB-SubCell"/>
</dbReference>
<evidence type="ECO:0000313" key="19">
    <source>
        <dbReference type="Proteomes" id="UP000194154"/>
    </source>
</evidence>
<dbReference type="FunFam" id="1.10.287.130:FF:000001">
    <property type="entry name" value="Two-component sensor histidine kinase"/>
    <property type="match status" value="1"/>
</dbReference>
<evidence type="ECO:0000256" key="8">
    <source>
        <dbReference type="ARBA" id="ARBA00022692"/>
    </source>
</evidence>
<evidence type="ECO:0000256" key="9">
    <source>
        <dbReference type="ARBA" id="ARBA00022741"/>
    </source>
</evidence>
<dbReference type="EMBL" id="CP021059">
    <property type="protein sequence ID" value="ARQ06894.1"/>
    <property type="molecule type" value="Genomic_DNA"/>
</dbReference>
<keyword evidence="19" id="KW-1185">Reference proteome</keyword>
<evidence type="ECO:0000259" key="16">
    <source>
        <dbReference type="PROSITE" id="PS50109"/>
    </source>
</evidence>
<dbReference type="PROSITE" id="PS50109">
    <property type="entry name" value="HIS_KIN"/>
    <property type="match status" value="1"/>
</dbReference>
<evidence type="ECO:0000256" key="13">
    <source>
        <dbReference type="ARBA" id="ARBA00023012"/>
    </source>
</evidence>
<evidence type="ECO:0000259" key="17">
    <source>
        <dbReference type="PROSITE" id="PS50885"/>
    </source>
</evidence>
<evidence type="ECO:0000256" key="10">
    <source>
        <dbReference type="ARBA" id="ARBA00022777"/>
    </source>
</evidence>